<dbReference type="InterPro" id="IPR024596">
    <property type="entry name" value="RNApol_su_b/EpuA"/>
</dbReference>
<name>A0A2R6XZ17_9BACL</name>
<dbReference type="Pfam" id="PF11772">
    <property type="entry name" value="EpuA"/>
    <property type="match status" value="1"/>
</dbReference>
<evidence type="ECO:0000313" key="4">
    <source>
        <dbReference type="Proteomes" id="UP000244338"/>
    </source>
</evidence>
<feature type="compositionally biased region" description="Basic residues" evidence="1">
    <location>
        <begin position="20"/>
        <end position="29"/>
    </location>
</feature>
<dbReference type="Proteomes" id="UP000244338">
    <property type="component" value="Unassembled WGS sequence"/>
</dbReference>
<accession>A0A2R6XZ17</accession>
<proteinExistence type="predicted"/>
<keyword evidence="2" id="KW-0472">Membrane</keyword>
<feature type="transmembrane region" description="Helical" evidence="2">
    <location>
        <begin position="37"/>
        <end position="60"/>
    </location>
</feature>
<dbReference type="AlphaFoldDB" id="A0A2R6XZ17"/>
<keyword evidence="2" id="KW-0812">Transmembrane</keyword>
<comment type="caution">
    <text evidence="3">The sequence shown here is derived from an EMBL/GenBank/DDBJ whole genome shotgun (WGS) entry which is preliminary data.</text>
</comment>
<protein>
    <recommendedName>
        <fullName evidence="5">DNA-directed RNA polymerase subunit beta</fullName>
    </recommendedName>
</protein>
<gene>
    <name evidence="3" type="ORF">BSOLF_1744</name>
</gene>
<evidence type="ECO:0000256" key="1">
    <source>
        <dbReference type="SAM" id="MobiDB-lite"/>
    </source>
</evidence>
<sequence length="83" mass="9504">MAERAAETTLPNNQQNKRQNNAKKGSRSKKRFTWKHYLLLLIVTVIFSLWVGMIIGYVVLGKGTLAEALNPQSWWHVIRIVIG</sequence>
<evidence type="ECO:0008006" key="5">
    <source>
        <dbReference type="Google" id="ProtNLM"/>
    </source>
</evidence>
<evidence type="ECO:0000256" key="2">
    <source>
        <dbReference type="SAM" id="Phobius"/>
    </source>
</evidence>
<dbReference type="EMBL" id="PEBX01000086">
    <property type="protein sequence ID" value="PTQ55655.1"/>
    <property type="molecule type" value="Genomic_DNA"/>
</dbReference>
<reference evidence="4" key="1">
    <citation type="journal article" date="2018" name="Sci. Rep.">
        <title>Lignite coal burning seam in the remote Altai Mountains harbors a hydrogen-driven thermophilic microbial community.</title>
        <authorList>
            <person name="Kadnikov V.V."/>
            <person name="Mardanov A.V."/>
            <person name="Ivasenko D.A."/>
            <person name="Antsiferov D.V."/>
            <person name="Beletsky A.V."/>
            <person name="Karnachuk O.V."/>
            <person name="Ravin N.V."/>
        </authorList>
    </citation>
    <scope>NUCLEOTIDE SEQUENCE [LARGE SCALE GENOMIC DNA]</scope>
</reference>
<organism evidence="3 4">
    <name type="scientific">Candidatus Carbonibacillus altaicus</name>
    <dbReference type="NCBI Taxonomy" id="2163959"/>
    <lineage>
        <taxon>Bacteria</taxon>
        <taxon>Bacillati</taxon>
        <taxon>Bacillota</taxon>
        <taxon>Bacilli</taxon>
        <taxon>Bacillales</taxon>
        <taxon>Candidatus Carbonibacillus</taxon>
    </lineage>
</organism>
<feature type="region of interest" description="Disordered" evidence="1">
    <location>
        <begin position="1"/>
        <end position="29"/>
    </location>
</feature>
<evidence type="ECO:0000313" key="3">
    <source>
        <dbReference type="EMBL" id="PTQ55655.1"/>
    </source>
</evidence>
<keyword evidence="2" id="KW-1133">Transmembrane helix</keyword>